<organism evidence="13 14">
    <name type="scientific">Paraburkholderia phymatum (strain DSM 17167 / CIP 108236 / LMG 21445 / STM815)</name>
    <name type="common">Burkholderia phymatum</name>
    <dbReference type="NCBI Taxonomy" id="391038"/>
    <lineage>
        <taxon>Bacteria</taxon>
        <taxon>Pseudomonadati</taxon>
        <taxon>Pseudomonadota</taxon>
        <taxon>Betaproteobacteria</taxon>
        <taxon>Burkholderiales</taxon>
        <taxon>Burkholderiaceae</taxon>
        <taxon>Paraburkholderia</taxon>
    </lineage>
</organism>
<evidence type="ECO:0000256" key="2">
    <source>
        <dbReference type="ARBA" id="ARBA00022741"/>
    </source>
</evidence>
<evidence type="ECO:0000313" key="13">
    <source>
        <dbReference type="EMBL" id="ACC70929.1"/>
    </source>
</evidence>
<accession>B2JKV2</accession>
<dbReference type="InterPro" id="IPR027785">
    <property type="entry name" value="UvrD-like_helicase_C"/>
</dbReference>
<dbReference type="PANTHER" id="PTHR43788:SF6">
    <property type="entry name" value="DNA HELICASE B"/>
    <property type="match status" value="1"/>
</dbReference>
<dbReference type="InterPro" id="IPR041851">
    <property type="entry name" value="RecD_N_sf"/>
</dbReference>
<dbReference type="Pfam" id="PF13245">
    <property type="entry name" value="AAA_19"/>
    <property type="match status" value="1"/>
</dbReference>
<comment type="function">
    <text evidence="11">A helicase/nuclease that prepares dsDNA breaks (DSB) for recombinational DNA repair. Binds to DSBs and unwinds DNA via a highly rapid and processive ATP-dependent bidirectional helicase activity. Unwinds dsDNA until it encounters a Chi (crossover hotspot instigator) sequence from the 3' direction. Cuts ssDNA a few nucleotides 3' to the Chi site. The properties and activities of the enzyme are changed at Chi. The Chi-altered holoenzyme produces a long 3'-ssDNA overhang and facilitates RecA-binding to the ssDNA for homologous DNA recombination and repair. Holoenzyme degrades any linearized DNA that is unable to undergo homologous recombination. In the holoenzyme this subunit has ssDNA-dependent ATPase and 5'-3' helicase activity. When added to pre-assembled RecBC greatly stimulates nuclease activity and augments holoenzyme processivity. Negatively regulates the RecA-loading ability of RecBCD.</text>
</comment>
<keyword evidence="10 11" id="KW-0413">Isomerase</keyword>
<dbReference type="InterPro" id="IPR003593">
    <property type="entry name" value="AAA+_ATPase"/>
</dbReference>
<dbReference type="GO" id="GO:0043139">
    <property type="term" value="F:5'-3' DNA helicase activity"/>
    <property type="evidence" value="ECO:0007669"/>
    <property type="project" value="UniProtKB-UniRule"/>
</dbReference>
<keyword evidence="1 11" id="KW-0540">Nuclease</keyword>
<evidence type="ECO:0000256" key="3">
    <source>
        <dbReference type="ARBA" id="ARBA00022763"/>
    </source>
</evidence>
<dbReference type="PANTHER" id="PTHR43788">
    <property type="entry name" value="DNA2/NAM7 HELICASE FAMILY MEMBER"/>
    <property type="match status" value="1"/>
</dbReference>
<dbReference type="GO" id="GO:0008854">
    <property type="term" value="F:exodeoxyribonuclease V activity"/>
    <property type="evidence" value="ECO:0007669"/>
    <property type="project" value="InterPro"/>
</dbReference>
<dbReference type="CDD" id="cd18809">
    <property type="entry name" value="SF1_C_RecD"/>
    <property type="match status" value="1"/>
</dbReference>
<dbReference type="InterPro" id="IPR050534">
    <property type="entry name" value="Coronavir_polyprotein_1ab"/>
</dbReference>
<dbReference type="STRING" id="391038.Bphy_1747"/>
<keyword evidence="6 11" id="KW-0269">Exonuclease</keyword>
<name>B2JKV2_PARP8</name>
<comment type="similarity">
    <text evidence="11">Belongs to the RecD family.</text>
</comment>
<dbReference type="KEGG" id="bph:Bphy_1747"/>
<dbReference type="EMBL" id="CP001043">
    <property type="protein sequence ID" value="ACC70929.1"/>
    <property type="molecule type" value="Genomic_DNA"/>
</dbReference>
<evidence type="ECO:0000313" key="14">
    <source>
        <dbReference type="Proteomes" id="UP000001192"/>
    </source>
</evidence>
<keyword evidence="2 11" id="KW-0547">Nucleotide-binding</keyword>
<dbReference type="HAMAP" id="MF_01487">
    <property type="entry name" value="RecD"/>
    <property type="match status" value="1"/>
</dbReference>
<dbReference type="RefSeq" id="WP_012401139.1">
    <property type="nucleotide sequence ID" value="NC_010622.1"/>
</dbReference>
<dbReference type="GO" id="GO:0017116">
    <property type="term" value="F:single-stranded DNA helicase activity"/>
    <property type="evidence" value="ECO:0007669"/>
    <property type="project" value="TreeGrafter"/>
</dbReference>
<dbReference type="SMART" id="SM00382">
    <property type="entry name" value="AAA"/>
    <property type="match status" value="1"/>
</dbReference>
<evidence type="ECO:0000256" key="5">
    <source>
        <dbReference type="ARBA" id="ARBA00022806"/>
    </source>
</evidence>
<dbReference type="GO" id="GO:0005524">
    <property type="term" value="F:ATP binding"/>
    <property type="evidence" value="ECO:0007669"/>
    <property type="project" value="UniProtKB-UniRule"/>
</dbReference>
<dbReference type="OrthoDB" id="9803432at2"/>
<dbReference type="GO" id="GO:0003677">
    <property type="term" value="F:DNA binding"/>
    <property type="evidence" value="ECO:0007669"/>
    <property type="project" value="UniProtKB-UniRule"/>
</dbReference>
<dbReference type="AlphaFoldDB" id="B2JKV2"/>
<evidence type="ECO:0000256" key="11">
    <source>
        <dbReference type="HAMAP-Rule" id="MF_01487"/>
    </source>
</evidence>
<dbReference type="Gene3D" id="3.40.50.300">
    <property type="entry name" value="P-loop containing nucleotide triphosphate hydrolases"/>
    <property type="match status" value="3"/>
</dbReference>
<dbReference type="GO" id="GO:0000724">
    <property type="term" value="P:double-strand break repair via homologous recombination"/>
    <property type="evidence" value="ECO:0007669"/>
    <property type="project" value="UniProtKB-UniRule"/>
</dbReference>
<keyword evidence="14" id="KW-1185">Reference proteome</keyword>
<dbReference type="HOGENOM" id="CLU_007524_1_2_4"/>
<dbReference type="GO" id="GO:0009338">
    <property type="term" value="C:exodeoxyribonuclease V complex"/>
    <property type="evidence" value="ECO:0007669"/>
    <property type="project" value="InterPro"/>
</dbReference>
<dbReference type="Gene3D" id="1.10.10.1020">
    <property type="entry name" value="RecBCD complex, subunit RecD, N-terminal domain"/>
    <property type="match status" value="1"/>
</dbReference>
<feature type="domain" description="AAA+ ATPase" evidence="12">
    <location>
        <begin position="180"/>
        <end position="311"/>
    </location>
</feature>
<gene>
    <name evidence="11" type="primary">recD</name>
    <name evidence="13" type="ordered locus">Bphy_1747</name>
</gene>
<dbReference type="CDD" id="cd17933">
    <property type="entry name" value="DEXSc_RecD-like"/>
    <property type="match status" value="1"/>
</dbReference>
<dbReference type="SUPFAM" id="SSF52540">
    <property type="entry name" value="P-loop containing nucleoside triphosphate hydrolases"/>
    <property type="match status" value="2"/>
</dbReference>
<keyword evidence="4 11" id="KW-0378">Hydrolase</keyword>
<evidence type="ECO:0000256" key="7">
    <source>
        <dbReference type="ARBA" id="ARBA00022840"/>
    </source>
</evidence>
<comment type="subunit">
    <text evidence="11">Heterotrimer of RecB, RecC and RecD. All subunits contribute to DNA-binding.</text>
</comment>
<dbReference type="InterPro" id="IPR006344">
    <property type="entry name" value="RecD"/>
</dbReference>
<keyword evidence="5 11" id="KW-0347">Helicase</keyword>
<dbReference type="eggNOG" id="COG0507">
    <property type="taxonomic scope" value="Bacteria"/>
</dbReference>
<evidence type="ECO:0000259" key="12">
    <source>
        <dbReference type="SMART" id="SM00382"/>
    </source>
</evidence>
<dbReference type="NCBIfam" id="TIGR01447">
    <property type="entry name" value="recD"/>
    <property type="match status" value="1"/>
</dbReference>
<evidence type="ECO:0000256" key="1">
    <source>
        <dbReference type="ARBA" id="ARBA00022722"/>
    </source>
</evidence>
<evidence type="ECO:0000256" key="9">
    <source>
        <dbReference type="ARBA" id="ARBA00023204"/>
    </source>
</evidence>
<keyword evidence="8 11" id="KW-0238">DNA-binding</keyword>
<dbReference type="Pfam" id="PF13538">
    <property type="entry name" value="UvrD_C_2"/>
    <property type="match status" value="1"/>
</dbReference>
<evidence type="ECO:0000256" key="4">
    <source>
        <dbReference type="ARBA" id="ARBA00022801"/>
    </source>
</evidence>
<dbReference type="InterPro" id="IPR027417">
    <property type="entry name" value="P-loop_NTPase"/>
</dbReference>
<evidence type="ECO:0000256" key="10">
    <source>
        <dbReference type="ARBA" id="ARBA00023235"/>
    </source>
</evidence>
<evidence type="ECO:0000256" key="6">
    <source>
        <dbReference type="ARBA" id="ARBA00022839"/>
    </source>
</evidence>
<keyword evidence="3 11" id="KW-0227">DNA damage</keyword>
<proteinExistence type="inferred from homology"/>
<dbReference type="GO" id="GO:0016887">
    <property type="term" value="F:ATP hydrolysis activity"/>
    <property type="evidence" value="ECO:0007669"/>
    <property type="project" value="RHEA"/>
</dbReference>
<dbReference type="Proteomes" id="UP000001192">
    <property type="component" value="Chromosome 1"/>
</dbReference>
<feature type="binding site" evidence="11">
    <location>
        <begin position="188"/>
        <end position="195"/>
    </location>
    <ligand>
        <name>ATP</name>
        <dbReference type="ChEBI" id="CHEBI:30616"/>
    </ligand>
</feature>
<evidence type="ECO:0000256" key="8">
    <source>
        <dbReference type="ARBA" id="ARBA00023125"/>
    </source>
</evidence>
<protein>
    <recommendedName>
        <fullName evidence="11">RecBCD enzyme subunit RecD</fullName>
        <ecNumber evidence="11">5.6.2.3</ecNumber>
    </recommendedName>
    <alternativeName>
        <fullName evidence="11">DNA 5'-3' helicase subunit RecD</fullName>
    </alternativeName>
    <alternativeName>
        <fullName evidence="11">Exonuclease V subunit RecD</fullName>
        <shortName evidence="11">ExoV subunit RecD</shortName>
    </alternativeName>
    <alternativeName>
        <fullName evidence="11">Helicase/nuclease RecBCD subunit RecD</fullName>
    </alternativeName>
</protein>
<comment type="miscellaneous">
    <text evidence="11">In the RecBCD complex, RecB has a slow 3'-5' helicase, an exonuclease activity and loads RecA onto ssDNA, RecD has a fast 5'-3' helicase activity, while RecC stimulates the ATPase and processivity of the RecB helicase and contributes to recognition of the Chi site.</text>
</comment>
<keyword evidence="7 11" id="KW-0067">ATP-binding</keyword>
<keyword evidence="9 11" id="KW-0234">DNA repair</keyword>
<reference evidence="14" key="1">
    <citation type="journal article" date="2014" name="Stand. Genomic Sci.">
        <title>Complete genome sequence of Burkholderia phymatum STM815(T), a broad host range and efficient nitrogen-fixing symbiont of Mimosa species.</title>
        <authorList>
            <person name="Moulin L."/>
            <person name="Klonowska A."/>
            <person name="Caroline B."/>
            <person name="Booth K."/>
            <person name="Vriezen J.A."/>
            <person name="Melkonian R."/>
            <person name="James E.K."/>
            <person name="Young J.P."/>
            <person name="Bena G."/>
            <person name="Hauser L."/>
            <person name="Land M."/>
            <person name="Kyrpides N."/>
            <person name="Bruce D."/>
            <person name="Chain P."/>
            <person name="Copeland A."/>
            <person name="Pitluck S."/>
            <person name="Woyke T."/>
            <person name="Lizotte-Waniewski M."/>
            <person name="Bristow J."/>
            <person name="Riley M."/>
        </authorList>
    </citation>
    <scope>NUCLEOTIDE SEQUENCE [LARGE SCALE GENOMIC DNA]</scope>
    <source>
        <strain evidence="14">DSM 17167 / CIP 108236 / LMG 21445 / STM815</strain>
    </source>
</reference>
<comment type="catalytic activity">
    <reaction evidence="11">
        <text>ATP + H2O = ADP + phosphate + H(+)</text>
        <dbReference type="Rhea" id="RHEA:13065"/>
        <dbReference type="ChEBI" id="CHEBI:15377"/>
        <dbReference type="ChEBI" id="CHEBI:15378"/>
        <dbReference type="ChEBI" id="CHEBI:30616"/>
        <dbReference type="ChEBI" id="CHEBI:43474"/>
        <dbReference type="ChEBI" id="CHEBI:456216"/>
        <dbReference type="EC" id="5.6.2.3"/>
    </reaction>
</comment>
<sequence length="672" mass="71397">MSTFDQPLPDVKVNVPAPADFSTALAEGFARRVSALALRGGASEDAVRWAARAAFSASRATSEGHVCTSLDELAQRYEAEVAHVRCALLASGVASDGMQPAYALRPLVVDGQGRLYLARYYDYERRLAQSLVDHARVEHEDGVSGEMSPHALRERLLRYFGPPQDEQIDWQRVAAVMALSGRLTIVSGGPGTGKTTTVVGVLACLLDARPALRVALAAPTGKAAQRMQEALLARAGSLPPELAARLPHTSFTLHRLLGTGPDGRFRHHRENPLPYDVIVIDEASMIDVAMATHLFDALARDTHLVMLGDKDQLAAVEAGAVFGELSAQPAFTAQGVGSIAAALGIGERSLRDALPATAICHDARSDQAEPLFDDLFAMSSGAPSEAKPARLAPLADCVVWLERNYRFGLESAIGRLSLAIRRGAAQEALDVMDIDPAVPCAAAFHEDMDAAPSEHTIHRLAAGFAAYADALTAALFSTSANAASHAPALFDALNRFRILCATRLGARGVDHMNAAMAAQVRRAARMPLAIGAQWFAGRPIMVTRNDYALGLFNGDIGIALPGADGALRVFFRGADGALRAVSPAALPPHDTAFALTVHKSQGSEFDHAVLMLPSTFSRVLSRELVYTAVTRARERVEVVGSRAVLMRAIATPTQRDSGLAARIAEAMEAGGR</sequence>
<dbReference type="EC" id="5.6.2.3" evidence="11"/>